<dbReference type="Proteomes" id="UP001459277">
    <property type="component" value="Unassembled WGS sequence"/>
</dbReference>
<dbReference type="GO" id="GO:0043531">
    <property type="term" value="F:ADP binding"/>
    <property type="evidence" value="ECO:0007669"/>
    <property type="project" value="InterPro"/>
</dbReference>
<dbReference type="Gene3D" id="3.40.50.300">
    <property type="entry name" value="P-loop containing nucleotide triphosphate hydrolases"/>
    <property type="match status" value="1"/>
</dbReference>
<dbReference type="PROSITE" id="PS51450">
    <property type="entry name" value="LRR"/>
    <property type="match status" value="1"/>
</dbReference>
<evidence type="ECO:0000313" key="6">
    <source>
        <dbReference type="EMBL" id="KAL0009633.1"/>
    </source>
</evidence>
<dbReference type="InterPro" id="IPR032675">
    <property type="entry name" value="LRR_dom_sf"/>
</dbReference>
<evidence type="ECO:0000256" key="4">
    <source>
        <dbReference type="SAM" id="MobiDB-lite"/>
    </source>
</evidence>
<dbReference type="InterPro" id="IPR058192">
    <property type="entry name" value="WHD_ROQ1-like"/>
</dbReference>
<dbReference type="AlphaFoldDB" id="A0AAW2DG71"/>
<dbReference type="Gene3D" id="3.80.10.10">
    <property type="entry name" value="Ribonuclease Inhibitor"/>
    <property type="match status" value="3"/>
</dbReference>
<dbReference type="InterPro" id="IPR027417">
    <property type="entry name" value="P-loop_NTPase"/>
</dbReference>
<evidence type="ECO:0000256" key="1">
    <source>
        <dbReference type="ARBA" id="ARBA00022614"/>
    </source>
</evidence>
<feature type="domain" description="TIR" evidence="5">
    <location>
        <begin position="12"/>
        <end position="180"/>
    </location>
</feature>
<dbReference type="FunFam" id="3.40.50.10140:FF:000007">
    <property type="entry name" value="Disease resistance protein (TIR-NBS-LRR class)"/>
    <property type="match status" value="1"/>
</dbReference>
<evidence type="ECO:0000256" key="3">
    <source>
        <dbReference type="ARBA" id="ARBA00023027"/>
    </source>
</evidence>
<dbReference type="InterPro" id="IPR002182">
    <property type="entry name" value="NB-ARC"/>
</dbReference>
<organism evidence="6 7">
    <name type="scientific">Lithocarpus litseifolius</name>
    <dbReference type="NCBI Taxonomy" id="425828"/>
    <lineage>
        <taxon>Eukaryota</taxon>
        <taxon>Viridiplantae</taxon>
        <taxon>Streptophyta</taxon>
        <taxon>Embryophyta</taxon>
        <taxon>Tracheophyta</taxon>
        <taxon>Spermatophyta</taxon>
        <taxon>Magnoliopsida</taxon>
        <taxon>eudicotyledons</taxon>
        <taxon>Gunneridae</taxon>
        <taxon>Pentapetalae</taxon>
        <taxon>rosids</taxon>
        <taxon>fabids</taxon>
        <taxon>Fagales</taxon>
        <taxon>Fagaceae</taxon>
        <taxon>Lithocarpus</taxon>
    </lineage>
</organism>
<dbReference type="InterPro" id="IPR035897">
    <property type="entry name" value="Toll_tir_struct_dom_sf"/>
</dbReference>
<dbReference type="InterPro" id="IPR003591">
    <property type="entry name" value="Leu-rich_rpt_typical-subtyp"/>
</dbReference>
<dbReference type="Pfam" id="PF23282">
    <property type="entry name" value="WHD_ROQ1"/>
    <property type="match status" value="1"/>
</dbReference>
<dbReference type="GO" id="GO:0007165">
    <property type="term" value="P:signal transduction"/>
    <property type="evidence" value="ECO:0007669"/>
    <property type="project" value="InterPro"/>
</dbReference>
<comment type="caution">
    <text evidence="6">The sequence shown here is derived from an EMBL/GenBank/DDBJ whole genome shotgun (WGS) entry which is preliminary data.</text>
</comment>
<keyword evidence="2" id="KW-0677">Repeat</keyword>
<dbReference type="PANTHER" id="PTHR11017">
    <property type="entry name" value="LEUCINE-RICH REPEAT-CONTAINING PROTEIN"/>
    <property type="match status" value="1"/>
</dbReference>
<keyword evidence="3" id="KW-0520">NAD</keyword>
<dbReference type="SUPFAM" id="SSF52058">
    <property type="entry name" value="L domain-like"/>
    <property type="match status" value="1"/>
</dbReference>
<dbReference type="InterPro" id="IPR042197">
    <property type="entry name" value="Apaf_helical"/>
</dbReference>
<accession>A0AAW2DG71</accession>
<protein>
    <recommendedName>
        <fullName evidence="5">TIR domain-containing protein</fullName>
    </recommendedName>
</protein>
<evidence type="ECO:0000259" key="5">
    <source>
        <dbReference type="PROSITE" id="PS50104"/>
    </source>
</evidence>
<dbReference type="Pfam" id="PF01582">
    <property type="entry name" value="TIR"/>
    <property type="match status" value="1"/>
</dbReference>
<dbReference type="GO" id="GO:0006952">
    <property type="term" value="P:defense response"/>
    <property type="evidence" value="ECO:0007669"/>
    <property type="project" value="InterPro"/>
</dbReference>
<sequence>MENASSSSTVQFKYDVFISFRGEDTRNNFMDHLYDALRVKGINTFRDDEKLERGKPISLELSKAIEESRISVVILSKDYASSPWCLDELAKIIACKEDLGMIVLPVFHYVEPSDVRKQMGTFAQAFVKHEEEEKTRVDKWRDALRQVGILAGWHLKDTRPESQVIQEIVGWISLNLKYDAFPYITKDLVGIHSRLEDMESCLALDSKDVLFIGIWGMGGMGKTTLARVVYHMVSKEFEARGFIEDVRKKFKKNGCVPLQQKIINEVLMEKNLKIEEEYDGVLKIKNRLCRKRVLLVLDDVHEVKQLRMLAGEWNWFGPGSRIIITTRDAHVLKAHRVNEIYEVKGLNDEDALQLFCLKAFEKKHVLDDYIELSNRFLNYASGLPLALEVLGSFLFGKSTVEWKNELERLQKFPDKDILQVLKISFNGLQKPQKEIFLHIACFFNNQKKDVVLEILDILGLYPLIGLKELTDKSLLKIMDNDVVWMHDLLQGMGRNIVCQECLDDPGKRSRLWDYDDINKVLKKNKGTEALKAMDIASICNEQQDGCWNPKAFLKMDNLKFLRIYGTLYVPTHLPNDLRILEWISYPSKSLPSSFQLDELVRLCLQQSKIQQLWTGIKNFDKLKFIDLTDSLDLFITPDFTGVPNLEKLVLERCTNLRKFHPSIGILKKLIYLNLQDCERLIRLPSKFGMESLVTLEISNCRKLKTIPKFVANPRFLQELSLDHTAIVDLIKNLPENLWIIKGLEILDLSKADIEELPSSIEHLTDLSSLTLRYCENLVSLPNTICNLKLLKSLDLFGCLKFHNLPKNIGNVKASHVNPIMSGRQMSLERGSQQPLQLLLPSISGLQSLTYLHLSDCSLLSIPNDIGCLSSLEQLNLSGNDFVSLPESMSQLSNLRRLHLEDCKMLWSLENVPSTIDSVIANNCTSLMRLPKLQFYTFRSDHSHLNFQCVNCFSLARYIGSCGSMLQGQSGKLPDIFDIIIPEGHFPERFEHESVSHELKVQVPYGRDELMGIELCVCFSVTKPSKDFLLTCWIKVNGFQSASPIRSSFRLNYGGLSSATRSVFGRKYDRCSFKSCRFNFRHLWRLYLSPRYFDSQWGENFRQIDGNGSNEIEIRISTSYTLEVEKVGIHYDIINDSAFKGTQNKQSHDEDDGAGPFGEGYSIVEPPPKIRKF</sequence>
<proteinExistence type="predicted"/>
<name>A0AAW2DG71_9ROSI</name>
<evidence type="ECO:0000313" key="7">
    <source>
        <dbReference type="Proteomes" id="UP001459277"/>
    </source>
</evidence>
<dbReference type="SUPFAM" id="SSF52540">
    <property type="entry name" value="P-loop containing nucleoside triphosphate hydrolases"/>
    <property type="match status" value="1"/>
</dbReference>
<dbReference type="Pfam" id="PF00931">
    <property type="entry name" value="NB-ARC"/>
    <property type="match status" value="1"/>
</dbReference>
<dbReference type="SUPFAM" id="SSF52200">
    <property type="entry name" value="Toll/Interleukin receptor TIR domain"/>
    <property type="match status" value="1"/>
</dbReference>
<evidence type="ECO:0000256" key="2">
    <source>
        <dbReference type="ARBA" id="ARBA00022737"/>
    </source>
</evidence>
<dbReference type="Pfam" id="PF13855">
    <property type="entry name" value="LRR_8"/>
    <property type="match status" value="1"/>
</dbReference>
<keyword evidence="7" id="KW-1185">Reference proteome</keyword>
<dbReference type="InterPro" id="IPR044974">
    <property type="entry name" value="Disease_R_plants"/>
</dbReference>
<dbReference type="PROSITE" id="PS50104">
    <property type="entry name" value="TIR"/>
    <property type="match status" value="1"/>
</dbReference>
<keyword evidence="1" id="KW-0433">Leucine-rich repeat</keyword>
<reference evidence="6 7" key="1">
    <citation type="submission" date="2024-01" db="EMBL/GenBank/DDBJ databases">
        <title>A telomere-to-telomere, gap-free genome of sweet tea (Lithocarpus litseifolius).</title>
        <authorList>
            <person name="Zhou J."/>
        </authorList>
    </citation>
    <scope>NUCLEOTIDE SEQUENCE [LARGE SCALE GENOMIC DNA]</scope>
    <source>
        <strain evidence="6">Zhou-2022a</strain>
        <tissue evidence="6">Leaf</tissue>
    </source>
</reference>
<dbReference type="PANTHER" id="PTHR11017:SF559">
    <property type="entry name" value="DISEASE RESISTANCE PROTEIN CHL1"/>
    <property type="match status" value="1"/>
</dbReference>
<dbReference type="Gene3D" id="3.40.50.10140">
    <property type="entry name" value="Toll/interleukin-1 receptor homology (TIR) domain"/>
    <property type="match status" value="1"/>
</dbReference>
<dbReference type="InterPro" id="IPR000157">
    <property type="entry name" value="TIR_dom"/>
</dbReference>
<dbReference type="InterPro" id="IPR001611">
    <property type="entry name" value="Leu-rich_rpt"/>
</dbReference>
<dbReference type="PRINTS" id="PR00364">
    <property type="entry name" value="DISEASERSIST"/>
</dbReference>
<feature type="region of interest" description="Disordered" evidence="4">
    <location>
        <begin position="1141"/>
        <end position="1172"/>
    </location>
</feature>
<dbReference type="SMART" id="SM00369">
    <property type="entry name" value="LRR_TYP"/>
    <property type="match status" value="3"/>
</dbReference>
<dbReference type="EMBL" id="JAZDWU010000003">
    <property type="protein sequence ID" value="KAL0009633.1"/>
    <property type="molecule type" value="Genomic_DNA"/>
</dbReference>
<dbReference type="Gene3D" id="1.10.8.430">
    <property type="entry name" value="Helical domain of apoptotic protease-activating factors"/>
    <property type="match status" value="1"/>
</dbReference>
<gene>
    <name evidence="6" type="ORF">SO802_011135</name>
</gene>
<dbReference type="SMART" id="SM00255">
    <property type="entry name" value="TIR"/>
    <property type="match status" value="1"/>
</dbReference>